<evidence type="ECO:0000256" key="6">
    <source>
        <dbReference type="ARBA" id="ARBA00022840"/>
    </source>
</evidence>
<evidence type="ECO:0000256" key="9">
    <source>
        <dbReference type="HAMAP-Rule" id="MF_00624"/>
    </source>
</evidence>
<keyword evidence="8 9" id="KW-0119">Carbohydrate metabolism</keyword>
<dbReference type="PROSITE" id="PS00808">
    <property type="entry name" value="ADP_GLC_PYROPHOSPH_1"/>
    <property type="match status" value="1"/>
</dbReference>
<comment type="subunit">
    <text evidence="9">Homotetramer.</text>
</comment>
<dbReference type="CDD" id="cd04651">
    <property type="entry name" value="LbH_G1P_AT_C"/>
    <property type="match status" value="1"/>
</dbReference>
<keyword evidence="2 9" id="KW-0321">Glycogen metabolism</keyword>
<keyword evidence="4 9" id="KW-0548">Nucleotidyltransferase</keyword>
<dbReference type="InterPro" id="IPR023049">
    <property type="entry name" value="GlgC_bac"/>
</dbReference>
<dbReference type="SUPFAM" id="SSF51161">
    <property type="entry name" value="Trimeric LpxA-like enzymes"/>
    <property type="match status" value="1"/>
</dbReference>
<keyword evidence="7 9" id="KW-0320">Glycogen biosynthesis</keyword>
<dbReference type="EC" id="2.7.7.27" evidence="9"/>
<comment type="caution">
    <text evidence="12">The sequence shown here is derived from an EMBL/GenBank/DDBJ whole genome shotgun (WGS) entry which is preliminary data.</text>
</comment>
<feature type="site" description="Could play a key role in the communication between the regulatory and the substrate sites" evidence="9">
    <location>
        <position position="104"/>
    </location>
</feature>
<evidence type="ECO:0000256" key="5">
    <source>
        <dbReference type="ARBA" id="ARBA00022741"/>
    </source>
</evidence>
<dbReference type="InterPro" id="IPR005835">
    <property type="entry name" value="NTP_transferase_dom"/>
</dbReference>
<sequence length="422" mass="45914">MCVGYRGGVVPNVLSMVLAGGEGKRLAPLTRDRAKPAVPFGGHYRLIDFVLSNLVNGGFRRIVVLTQYKSHSLDVHLSRTWTLAHLLGNYVVGIPAQMRRGPHWYSGSADAIFQNLNLLDDERPTHVLVFGADHIYRMDPRQMLEQHLDTGAGLTVAALRVPRSEADQFGVIDVGEGTKIKQFLEKPSDPPGLPDAPDQTLASMGNYLFDADLLRELVSSDATSESSRHDMGGDIVPAVVAAGDAHVYDFSTNEVPGAMEENRGYWRDVGTLQAYFDAHMDLVAPDPSFSLYNYQWPIHTSGRLFPPMKVTEASRQPSTLANTMMCSGSIVSGSSVQEAVLSPGVRVHDRCEIEKAILLDGVEVGAGAQLRNVILDKGVRVPAGYQIGLDPALDRERFADRKGCVVTDEGLVVVGKAEKLPD</sequence>
<dbReference type="NCBIfam" id="NF002023">
    <property type="entry name" value="PRK00844.1"/>
    <property type="match status" value="1"/>
</dbReference>
<dbReference type="NCBIfam" id="TIGR02091">
    <property type="entry name" value="glgC"/>
    <property type="match status" value="1"/>
</dbReference>
<feature type="binding site" evidence="9">
    <location>
        <begin position="185"/>
        <end position="186"/>
    </location>
    <ligand>
        <name>alpha-D-glucose 1-phosphate</name>
        <dbReference type="ChEBI" id="CHEBI:58601"/>
    </ligand>
</feature>
<evidence type="ECO:0000256" key="3">
    <source>
        <dbReference type="ARBA" id="ARBA00022679"/>
    </source>
</evidence>
<dbReference type="PANTHER" id="PTHR43523:SF2">
    <property type="entry name" value="GLUCOSE-1-PHOSPHATE ADENYLYLTRANSFERASE"/>
    <property type="match status" value="1"/>
</dbReference>
<comment type="similarity">
    <text evidence="1 9">Belongs to the bacterial/plant glucose-1-phosphate adenylyltransferase family.</text>
</comment>
<feature type="domain" description="Glucose-1-phosphate adenylyltransferase/Bifunctional protein GlmU-like C-terminal hexapeptide" evidence="11">
    <location>
        <begin position="306"/>
        <end position="414"/>
    </location>
</feature>
<evidence type="ECO:0000256" key="1">
    <source>
        <dbReference type="ARBA" id="ARBA00010443"/>
    </source>
</evidence>
<gene>
    <name evidence="9" type="primary">glgC</name>
    <name evidence="12" type="ORF">BDK89_3735</name>
</gene>
<keyword evidence="5 9" id="KW-0547">Nucleotide-binding</keyword>
<name>A0A4R7I548_9ACTN</name>
<dbReference type="GO" id="GO:0005524">
    <property type="term" value="F:ATP binding"/>
    <property type="evidence" value="ECO:0007669"/>
    <property type="project" value="UniProtKB-KW"/>
</dbReference>
<dbReference type="SUPFAM" id="SSF53448">
    <property type="entry name" value="Nucleotide-diphospho-sugar transferases"/>
    <property type="match status" value="1"/>
</dbReference>
<dbReference type="Pfam" id="PF00483">
    <property type="entry name" value="NTP_transferase"/>
    <property type="match status" value="1"/>
</dbReference>
<evidence type="ECO:0000313" key="13">
    <source>
        <dbReference type="Proteomes" id="UP000294558"/>
    </source>
</evidence>
<dbReference type="Gene3D" id="3.90.550.10">
    <property type="entry name" value="Spore Coat Polysaccharide Biosynthesis Protein SpsA, Chain A"/>
    <property type="match status" value="1"/>
</dbReference>
<reference evidence="12 13" key="1">
    <citation type="submission" date="2019-03" db="EMBL/GenBank/DDBJ databases">
        <title>Sequencing the genomes of 1000 actinobacteria strains.</title>
        <authorList>
            <person name="Klenk H.-P."/>
        </authorList>
    </citation>
    <scope>NUCLEOTIDE SEQUENCE [LARGE SCALE GENOMIC DNA]</scope>
    <source>
        <strain evidence="12 13">DSM 18936</strain>
    </source>
</reference>
<dbReference type="GO" id="GO:0008878">
    <property type="term" value="F:glucose-1-phosphate adenylyltransferase activity"/>
    <property type="evidence" value="ECO:0007669"/>
    <property type="project" value="UniProtKB-UniRule"/>
</dbReference>
<dbReference type="Pfam" id="PF24894">
    <property type="entry name" value="Hexapep_GlmU"/>
    <property type="match status" value="1"/>
</dbReference>
<dbReference type="Gene3D" id="2.160.10.10">
    <property type="entry name" value="Hexapeptide repeat proteins"/>
    <property type="match status" value="1"/>
</dbReference>
<comment type="pathway">
    <text evidence="9">Glycan biosynthesis; glycogen biosynthesis.</text>
</comment>
<dbReference type="CDD" id="cd02508">
    <property type="entry name" value="ADP_Glucose_PP"/>
    <property type="match status" value="1"/>
</dbReference>
<feature type="site" description="Could play a key role in the communication between the regulatory and the substrate sites" evidence="9">
    <location>
        <position position="67"/>
    </location>
</feature>
<feature type="binding site" evidence="9">
    <location>
        <position position="170"/>
    </location>
    <ligand>
        <name>alpha-D-glucose 1-phosphate</name>
        <dbReference type="ChEBI" id="CHEBI:58601"/>
    </ligand>
</feature>
<feature type="binding site" evidence="9">
    <location>
        <position position="203"/>
    </location>
    <ligand>
        <name>alpha-D-glucose 1-phosphate</name>
        <dbReference type="ChEBI" id="CHEBI:58601"/>
    </ligand>
</feature>
<dbReference type="PROSITE" id="PS00809">
    <property type="entry name" value="ADP_GLC_PYROPHOSPH_2"/>
    <property type="match status" value="1"/>
</dbReference>
<evidence type="ECO:0000313" key="12">
    <source>
        <dbReference type="EMBL" id="TDT18119.1"/>
    </source>
</evidence>
<evidence type="ECO:0000259" key="11">
    <source>
        <dbReference type="Pfam" id="PF24894"/>
    </source>
</evidence>
<dbReference type="HAMAP" id="MF_00624">
    <property type="entry name" value="GlgC"/>
    <property type="match status" value="1"/>
</dbReference>
<keyword evidence="3 9" id="KW-0808">Transferase</keyword>
<dbReference type="InterPro" id="IPR056818">
    <property type="entry name" value="GlmU/GlgC-like_hexapep"/>
</dbReference>
<dbReference type="AlphaFoldDB" id="A0A4R7I548"/>
<comment type="function">
    <text evidence="9">Involved in the biosynthesis of ADP-glucose, a building block required for the elongation reactions to produce glycogen. Catalyzes the reaction between ATP and alpha-D-glucose 1-phosphate (G1P) to produce pyrophosphate and ADP-Glc.</text>
</comment>
<dbReference type="InterPro" id="IPR011004">
    <property type="entry name" value="Trimer_LpxA-like_sf"/>
</dbReference>
<dbReference type="InterPro" id="IPR029044">
    <property type="entry name" value="Nucleotide-diphossugar_trans"/>
</dbReference>
<evidence type="ECO:0000259" key="10">
    <source>
        <dbReference type="Pfam" id="PF00483"/>
    </source>
</evidence>
<evidence type="ECO:0000256" key="2">
    <source>
        <dbReference type="ARBA" id="ARBA00022600"/>
    </source>
</evidence>
<feature type="domain" description="Nucleotidyl transferase" evidence="10">
    <location>
        <begin position="15"/>
        <end position="282"/>
    </location>
</feature>
<dbReference type="InterPro" id="IPR005836">
    <property type="entry name" value="ADP_Glu_pyroP_CS"/>
</dbReference>
<feature type="binding site" evidence="9">
    <location>
        <position position="105"/>
    </location>
    <ligand>
        <name>alpha-D-glucose 1-phosphate</name>
        <dbReference type="ChEBI" id="CHEBI:58601"/>
    </ligand>
</feature>
<proteinExistence type="inferred from homology"/>
<evidence type="ECO:0000256" key="7">
    <source>
        <dbReference type="ARBA" id="ARBA00023056"/>
    </source>
</evidence>
<evidence type="ECO:0000256" key="8">
    <source>
        <dbReference type="ARBA" id="ARBA00023277"/>
    </source>
</evidence>
<keyword evidence="13" id="KW-1185">Reference proteome</keyword>
<dbReference type="EMBL" id="SOAU01000001">
    <property type="protein sequence ID" value="TDT18119.1"/>
    <property type="molecule type" value="Genomic_DNA"/>
</dbReference>
<dbReference type="Proteomes" id="UP000294558">
    <property type="component" value="Unassembled WGS sequence"/>
</dbReference>
<comment type="catalytic activity">
    <reaction evidence="9">
        <text>alpha-D-glucose 1-phosphate + ATP + H(+) = ADP-alpha-D-glucose + diphosphate</text>
        <dbReference type="Rhea" id="RHEA:12120"/>
        <dbReference type="ChEBI" id="CHEBI:15378"/>
        <dbReference type="ChEBI" id="CHEBI:30616"/>
        <dbReference type="ChEBI" id="CHEBI:33019"/>
        <dbReference type="ChEBI" id="CHEBI:57498"/>
        <dbReference type="ChEBI" id="CHEBI:58601"/>
        <dbReference type="EC" id="2.7.7.27"/>
    </reaction>
</comment>
<keyword evidence="6 9" id="KW-0067">ATP-binding</keyword>
<protein>
    <recommendedName>
        <fullName evidence="9">Glucose-1-phosphate adenylyltransferase</fullName>
        <ecNumber evidence="9">2.7.7.27</ecNumber>
    </recommendedName>
    <alternativeName>
        <fullName evidence="9">ADP-glucose pyrophosphorylase</fullName>
        <shortName evidence="9">ADPGlc PPase</shortName>
    </alternativeName>
    <alternativeName>
        <fullName evidence="9">ADP-glucose synthase</fullName>
    </alternativeName>
</protein>
<organism evidence="12 13">
    <name type="scientific">Ilumatobacter fluminis</name>
    <dbReference type="NCBI Taxonomy" id="467091"/>
    <lineage>
        <taxon>Bacteria</taxon>
        <taxon>Bacillati</taxon>
        <taxon>Actinomycetota</taxon>
        <taxon>Acidimicrobiia</taxon>
        <taxon>Acidimicrobiales</taxon>
        <taxon>Ilumatobacteraceae</taxon>
        <taxon>Ilumatobacter</taxon>
    </lineage>
</organism>
<dbReference type="GO" id="GO:0005978">
    <property type="term" value="P:glycogen biosynthetic process"/>
    <property type="evidence" value="ECO:0007669"/>
    <property type="project" value="UniProtKB-UniRule"/>
</dbReference>
<evidence type="ECO:0000256" key="4">
    <source>
        <dbReference type="ARBA" id="ARBA00022695"/>
    </source>
</evidence>
<dbReference type="PANTHER" id="PTHR43523">
    <property type="entry name" value="GLUCOSE-1-PHOSPHATE ADENYLYLTRANSFERASE-RELATED"/>
    <property type="match status" value="1"/>
</dbReference>
<dbReference type="NCBIfam" id="NF001947">
    <property type="entry name" value="PRK00725.1"/>
    <property type="match status" value="1"/>
</dbReference>
<dbReference type="UniPathway" id="UPA00164"/>
<dbReference type="InterPro" id="IPR011831">
    <property type="entry name" value="ADP-Glc_PPase"/>
</dbReference>
<accession>A0A4R7I548</accession>